<comment type="caution">
    <text evidence="2">The sequence shown here is derived from an EMBL/GenBank/DDBJ whole genome shotgun (WGS) entry which is preliminary data.</text>
</comment>
<dbReference type="Gene3D" id="3.40.50.1000">
    <property type="entry name" value="HAD superfamily/HAD-like"/>
    <property type="match status" value="1"/>
</dbReference>
<accession>A0A2W1LWE0</accession>
<evidence type="ECO:0000313" key="3">
    <source>
        <dbReference type="Proteomes" id="UP000249522"/>
    </source>
</evidence>
<organism evidence="2 3">
    <name type="scientific">Paenibacillus sambharensis</name>
    <dbReference type="NCBI Taxonomy" id="1803190"/>
    <lineage>
        <taxon>Bacteria</taxon>
        <taxon>Bacillati</taxon>
        <taxon>Bacillota</taxon>
        <taxon>Bacilli</taxon>
        <taxon>Bacillales</taxon>
        <taxon>Paenibacillaceae</taxon>
        <taxon>Paenibacillus</taxon>
    </lineage>
</organism>
<dbReference type="Gene3D" id="1.10.150.240">
    <property type="entry name" value="Putative phosphatase, domain 2"/>
    <property type="match status" value="1"/>
</dbReference>
<proteinExistence type="predicted"/>
<dbReference type="RefSeq" id="WP_111146552.1">
    <property type="nucleotide sequence ID" value="NZ_QKRB01000043.1"/>
</dbReference>
<feature type="compositionally biased region" description="Basic and acidic residues" evidence="1">
    <location>
        <begin position="1"/>
        <end position="14"/>
    </location>
</feature>
<evidence type="ECO:0000256" key="1">
    <source>
        <dbReference type="SAM" id="MobiDB-lite"/>
    </source>
</evidence>
<protein>
    <submittedName>
        <fullName evidence="2">Haloacid dehalogenase</fullName>
    </submittedName>
</protein>
<dbReference type="NCBIfam" id="TIGR01509">
    <property type="entry name" value="HAD-SF-IA-v3"/>
    <property type="match status" value="1"/>
</dbReference>
<evidence type="ECO:0000313" key="2">
    <source>
        <dbReference type="EMBL" id="PZD95807.1"/>
    </source>
</evidence>
<sequence length="214" mass="24084">MDTTHERAIDQLKGKDRKQPRRPQLILDVGGVLAANLTDFWTSAASAAGMSYNELRARYKQELRTSLWTGELSEAAFWEWLAEACPLLQTEQAQAALQNCLKPLPALALLPRWHRIADIHILSNHRAEWLRPWLSQYRSYLTSLTISSEAGCCKPDPALYRLAAVQLLPGRNTLYVDDAERNLLPAAALGWRTLLADPEGHWVNQVEDLLACST</sequence>
<dbReference type="PANTHER" id="PTHR43611">
    <property type="entry name" value="ALPHA-D-GLUCOSE 1-PHOSPHATE PHOSPHATASE"/>
    <property type="match status" value="1"/>
</dbReference>
<reference evidence="2 3" key="1">
    <citation type="submission" date="2018-06" db="EMBL/GenBank/DDBJ databases">
        <title>Paenibacillus imtechensis sp. nov.</title>
        <authorList>
            <person name="Pinnaka A.K."/>
            <person name="Singh H."/>
            <person name="Kaur M."/>
        </authorList>
    </citation>
    <scope>NUCLEOTIDE SEQUENCE [LARGE SCALE GENOMIC DNA]</scope>
    <source>
        <strain evidence="2 3">SMB1</strain>
    </source>
</reference>
<feature type="region of interest" description="Disordered" evidence="1">
    <location>
        <begin position="1"/>
        <end position="20"/>
    </location>
</feature>
<dbReference type="InterPro" id="IPR023214">
    <property type="entry name" value="HAD_sf"/>
</dbReference>
<dbReference type="PANTHER" id="PTHR43611:SF3">
    <property type="entry name" value="FLAVIN MONONUCLEOTIDE HYDROLASE 1, CHLOROPLATIC"/>
    <property type="match status" value="1"/>
</dbReference>
<keyword evidence="3" id="KW-1185">Reference proteome</keyword>
<gene>
    <name evidence="2" type="ORF">DNH61_10155</name>
</gene>
<name>A0A2W1LWE0_9BACL</name>
<dbReference type="SUPFAM" id="SSF56784">
    <property type="entry name" value="HAD-like"/>
    <property type="match status" value="1"/>
</dbReference>
<dbReference type="AlphaFoldDB" id="A0A2W1LWE0"/>
<dbReference type="InterPro" id="IPR023198">
    <property type="entry name" value="PGP-like_dom2"/>
</dbReference>
<dbReference type="Proteomes" id="UP000249522">
    <property type="component" value="Unassembled WGS sequence"/>
</dbReference>
<dbReference type="InterPro" id="IPR036412">
    <property type="entry name" value="HAD-like_sf"/>
</dbReference>
<dbReference type="OrthoDB" id="2856744at2"/>
<dbReference type="InterPro" id="IPR006439">
    <property type="entry name" value="HAD-SF_hydro_IA"/>
</dbReference>
<dbReference type="EMBL" id="QKRB01000043">
    <property type="protein sequence ID" value="PZD95807.1"/>
    <property type="molecule type" value="Genomic_DNA"/>
</dbReference>